<feature type="domain" description="Transposase IS200-like" evidence="1">
    <location>
        <begin position="9"/>
        <end position="126"/>
    </location>
</feature>
<dbReference type="GO" id="GO:0003677">
    <property type="term" value="F:DNA binding"/>
    <property type="evidence" value="ECO:0007669"/>
    <property type="project" value="InterPro"/>
</dbReference>
<evidence type="ECO:0000259" key="1">
    <source>
        <dbReference type="SMART" id="SM01321"/>
    </source>
</evidence>
<proteinExistence type="predicted"/>
<gene>
    <name evidence="2" type="ORF">COV84_01730</name>
</gene>
<dbReference type="SMART" id="SM01321">
    <property type="entry name" value="Y1_Tnp"/>
    <property type="match status" value="1"/>
</dbReference>
<accession>A0A2H0KVB5</accession>
<dbReference type="GO" id="GO:0006313">
    <property type="term" value="P:DNA transposition"/>
    <property type="evidence" value="ECO:0007669"/>
    <property type="project" value="InterPro"/>
</dbReference>
<dbReference type="InterPro" id="IPR036515">
    <property type="entry name" value="Transposase_17_sf"/>
</dbReference>
<dbReference type="SUPFAM" id="SSF143422">
    <property type="entry name" value="Transposase IS200-like"/>
    <property type="match status" value="1"/>
</dbReference>
<dbReference type="InterPro" id="IPR002686">
    <property type="entry name" value="Transposase_17"/>
</dbReference>
<name>A0A2H0KVB5_9BACT</name>
<dbReference type="AlphaFoldDB" id="A0A2H0KVB5"/>
<sequence length="224" mass="27031">MGRAPRVDIGNEIYHVLNRANNRMTIFEKDKDYEAFESILKEAKDRYLMRILSFCLMPNHWHFILYPRNDGDLNKFMHWLTLTHTQRWHEHYHLVSYGHLYQGRYKSFLIQKDEHFLQVANYVERNTLRSGLVKKAQDWNWSSLWLREHGTLRQKEFLELWPMPIPENYLEYVNRPESENILESIRDSVNKNRPFGKSGWIVDVVNKFGLEISLRQPGRPKRSV</sequence>
<evidence type="ECO:0000313" key="3">
    <source>
        <dbReference type="Proteomes" id="UP000229317"/>
    </source>
</evidence>
<dbReference type="Proteomes" id="UP000229317">
    <property type="component" value="Unassembled WGS sequence"/>
</dbReference>
<dbReference type="EMBL" id="PCVO01000025">
    <property type="protein sequence ID" value="PIQ75354.1"/>
    <property type="molecule type" value="Genomic_DNA"/>
</dbReference>
<dbReference type="GO" id="GO:0004803">
    <property type="term" value="F:transposase activity"/>
    <property type="evidence" value="ECO:0007669"/>
    <property type="project" value="InterPro"/>
</dbReference>
<dbReference type="PANTHER" id="PTHR34322">
    <property type="entry name" value="TRANSPOSASE, Y1_TNP DOMAIN-CONTAINING"/>
    <property type="match status" value="1"/>
</dbReference>
<dbReference type="Pfam" id="PF01797">
    <property type="entry name" value="Y1_Tnp"/>
    <property type="match status" value="1"/>
</dbReference>
<dbReference type="PANTHER" id="PTHR34322:SF2">
    <property type="entry name" value="TRANSPOSASE IS200-LIKE DOMAIN-CONTAINING PROTEIN"/>
    <property type="match status" value="1"/>
</dbReference>
<dbReference type="Gene3D" id="3.30.70.1290">
    <property type="entry name" value="Transposase IS200-like"/>
    <property type="match status" value="1"/>
</dbReference>
<organism evidence="2 3">
    <name type="scientific">Candidatus Portnoybacteria bacterium CG11_big_fil_rev_8_21_14_0_20_40_15</name>
    <dbReference type="NCBI Taxonomy" id="1974817"/>
    <lineage>
        <taxon>Bacteria</taxon>
        <taxon>Candidatus Portnoyibacteriota</taxon>
    </lineage>
</organism>
<protein>
    <recommendedName>
        <fullName evidence="1">Transposase IS200-like domain-containing protein</fullName>
    </recommendedName>
</protein>
<comment type="caution">
    <text evidence="2">The sequence shown here is derived from an EMBL/GenBank/DDBJ whole genome shotgun (WGS) entry which is preliminary data.</text>
</comment>
<evidence type="ECO:0000313" key="2">
    <source>
        <dbReference type="EMBL" id="PIQ75354.1"/>
    </source>
</evidence>
<reference evidence="2 3" key="1">
    <citation type="submission" date="2017-09" db="EMBL/GenBank/DDBJ databases">
        <title>Depth-based differentiation of microbial function through sediment-hosted aquifers and enrichment of novel symbionts in the deep terrestrial subsurface.</title>
        <authorList>
            <person name="Probst A.J."/>
            <person name="Ladd B."/>
            <person name="Jarett J.K."/>
            <person name="Geller-Mcgrath D.E."/>
            <person name="Sieber C.M."/>
            <person name="Emerson J.B."/>
            <person name="Anantharaman K."/>
            <person name="Thomas B.C."/>
            <person name="Malmstrom R."/>
            <person name="Stieglmeier M."/>
            <person name="Klingl A."/>
            <person name="Woyke T."/>
            <person name="Ryan C.M."/>
            <person name="Banfield J.F."/>
        </authorList>
    </citation>
    <scope>NUCLEOTIDE SEQUENCE [LARGE SCALE GENOMIC DNA]</scope>
    <source>
        <strain evidence="2">CG11_big_fil_rev_8_21_14_0_20_40_15</strain>
    </source>
</reference>